<accession>A0A0K2TG44</accession>
<protein>
    <submittedName>
        <fullName evidence="1">Uncharacterized protein</fullName>
    </submittedName>
</protein>
<proteinExistence type="predicted"/>
<dbReference type="AlphaFoldDB" id="A0A0K2TG44"/>
<dbReference type="EMBL" id="HACA01007603">
    <property type="protein sequence ID" value="CDW24964.1"/>
    <property type="molecule type" value="Transcribed_RNA"/>
</dbReference>
<organism evidence="1">
    <name type="scientific">Lepeophtheirus salmonis</name>
    <name type="common">Salmon louse</name>
    <name type="synonym">Caligus salmonis</name>
    <dbReference type="NCBI Taxonomy" id="72036"/>
    <lineage>
        <taxon>Eukaryota</taxon>
        <taxon>Metazoa</taxon>
        <taxon>Ecdysozoa</taxon>
        <taxon>Arthropoda</taxon>
        <taxon>Crustacea</taxon>
        <taxon>Multicrustacea</taxon>
        <taxon>Hexanauplia</taxon>
        <taxon>Copepoda</taxon>
        <taxon>Siphonostomatoida</taxon>
        <taxon>Caligidae</taxon>
        <taxon>Lepeophtheirus</taxon>
    </lineage>
</organism>
<feature type="non-terminal residue" evidence="1">
    <location>
        <position position="1"/>
    </location>
</feature>
<evidence type="ECO:0000313" key="1">
    <source>
        <dbReference type="EMBL" id="CDW24964.1"/>
    </source>
</evidence>
<sequence length="64" mass="7655">TTKRRCLLLYIVKGVKSEVQRFCSISASNFLWTRGVATFHYLGRLSRISYQYCWINNYIKKFII</sequence>
<reference evidence="1" key="1">
    <citation type="submission" date="2014-05" db="EMBL/GenBank/DDBJ databases">
        <authorList>
            <person name="Chronopoulou M."/>
        </authorList>
    </citation>
    <scope>NUCLEOTIDE SEQUENCE</scope>
    <source>
        <tissue evidence="1">Whole organism</tissue>
    </source>
</reference>
<name>A0A0K2TG44_LEPSM</name>